<organism evidence="1 2">
    <name type="scientific">Portunus trituberculatus</name>
    <name type="common">Swimming crab</name>
    <name type="synonym">Neptunus trituberculatus</name>
    <dbReference type="NCBI Taxonomy" id="210409"/>
    <lineage>
        <taxon>Eukaryota</taxon>
        <taxon>Metazoa</taxon>
        <taxon>Ecdysozoa</taxon>
        <taxon>Arthropoda</taxon>
        <taxon>Crustacea</taxon>
        <taxon>Multicrustacea</taxon>
        <taxon>Malacostraca</taxon>
        <taxon>Eumalacostraca</taxon>
        <taxon>Eucarida</taxon>
        <taxon>Decapoda</taxon>
        <taxon>Pleocyemata</taxon>
        <taxon>Brachyura</taxon>
        <taxon>Eubrachyura</taxon>
        <taxon>Portunoidea</taxon>
        <taxon>Portunidae</taxon>
        <taxon>Portuninae</taxon>
        <taxon>Portunus</taxon>
    </lineage>
</organism>
<dbReference type="EMBL" id="VSRR010042974">
    <property type="protein sequence ID" value="MPC76273.1"/>
    <property type="molecule type" value="Genomic_DNA"/>
</dbReference>
<dbReference type="Proteomes" id="UP000324222">
    <property type="component" value="Unassembled WGS sequence"/>
</dbReference>
<evidence type="ECO:0000313" key="1">
    <source>
        <dbReference type="EMBL" id="MPC76273.1"/>
    </source>
</evidence>
<proteinExistence type="predicted"/>
<name>A0A5B7I1Z7_PORTR</name>
<gene>
    <name evidence="1" type="ORF">E2C01_070681</name>
</gene>
<dbReference type="AlphaFoldDB" id="A0A5B7I1Z7"/>
<protein>
    <submittedName>
        <fullName evidence="1">Uncharacterized protein</fullName>
    </submittedName>
</protein>
<sequence>MDQQCRWSGENLVKQQYRSHQGACLLYLFLWGSGRASTCRPATILSPLPPSLTTPPVFPHHSAY</sequence>
<keyword evidence="2" id="KW-1185">Reference proteome</keyword>
<reference evidence="1 2" key="1">
    <citation type="submission" date="2019-05" db="EMBL/GenBank/DDBJ databases">
        <title>Another draft genome of Portunus trituberculatus and its Hox gene families provides insights of decapod evolution.</title>
        <authorList>
            <person name="Jeong J.-H."/>
            <person name="Song I."/>
            <person name="Kim S."/>
            <person name="Choi T."/>
            <person name="Kim D."/>
            <person name="Ryu S."/>
            <person name="Kim W."/>
        </authorList>
    </citation>
    <scope>NUCLEOTIDE SEQUENCE [LARGE SCALE GENOMIC DNA]</scope>
    <source>
        <tissue evidence="1">Muscle</tissue>
    </source>
</reference>
<evidence type="ECO:0000313" key="2">
    <source>
        <dbReference type="Proteomes" id="UP000324222"/>
    </source>
</evidence>
<accession>A0A5B7I1Z7</accession>
<comment type="caution">
    <text evidence="1">The sequence shown here is derived from an EMBL/GenBank/DDBJ whole genome shotgun (WGS) entry which is preliminary data.</text>
</comment>